<dbReference type="GO" id="GO:0004534">
    <property type="term" value="F:5'-3' RNA exonuclease activity"/>
    <property type="evidence" value="ECO:0007669"/>
    <property type="project" value="TreeGrafter"/>
</dbReference>
<dbReference type="SUPFAM" id="SSF56281">
    <property type="entry name" value="Metallo-hydrolase/oxidoreductase"/>
    <property type="match status" value="1"/>
</dbReference>
<evidence type="ECO:0000313" key="9">
    <source>
        <dbReference type="EMBL" id="CAE4642818.1"/>
    </source>
</evidence>
<evidence type="ECO:0000256" key="2">
    <source>
        <dbReference type="ARBA" id="ARBA00022664"/>
    </source>
</evidence>
<sequence>MDVGNPFAFCHIHNLKSIDVNAFDECGPSVVFASPGMFQSGVSRQLFDRWATDPKNGVLIAGYAVENTLAKEIMNQPKEVVTMEGRIQPLSCLVDYVSFSAHVDFMQNRNFIQKVDPKHIILVHGQKDEMGRLMSALMLQYNHMPKEKRPTITMPPNLQEVKLKFARRRSAKVMGSLADREKEPREGESVSGILVTQNFNSKIVSPEDLPTYTQLRVGSVSSRLHVPFVGQVSTLRLFLNEMFTGVIETENEEEKGHDGNAIVTFSFHEDQVR</sequence>
<evidence type="ECO:0000259" key="7">
    <source>
        <dbReference type="Pfam" id="PF10996"/>
    </source>
</evidence>
<dbReference type="Pfam" id="PF11718">
    <property type="entry name" value="CPSF73-100_C"/>
    <property type="match status" value="1"/>
</dbReference>
<comment type="subcellular location">
    <subcellularLocation>
        <location evidence="1">Nucleus</location>
    </subcellularLocation>
</comment>
<dbReference type="InterPro" id="IPR022712">
    <property type="entry name" value="Beta_Casp"/>
</dbReference>
<feature type="domain" description="Zn-dependent metallo-hydrolase RNA specificity" evidence="6">
    <location>
        <begin position="89"/>
        <end position="134"/>
    </location>
</feature>
<keyword evidence="3" id="KW-0540">Nuclease</keyword>
<organism evidence="9">
    <name type="scientific">Ditylum brightwellii</name>
    <dbReference type="NCBI Taxonomy" id="49249"/>
    <lineage>
        <taxon>Eukaryota</taxon>
        <taxon>Sar</taxon>
        <taxon>Stramenopiles</taxon>
        <taxon>Ochrophyta</taxon>
        <taxon>Bacillariophyta</taxon>
        <taxon>Mediophyceae</taxon>
        <taxon>Lithodesmiophycidae</taxon>
        <taxon>Lithodesmiales</taxon>
        <taxon>Lithodesmiaceae</taxon>
        <taxon>Ditylum</taxon>
    </lineage>
</organism>
<accession>A0A7S4SE69</accession>
<dbReference type="Pfam" id="PF10996">
    <property type="entry name" value="Beta-Casp"/>
    <property type="match status" value="1"/>
</dbReference>
<evidence type="ECO:0008006" key="10">
    <source>
        <dbReference type="Google" id="ProtNLM"/>
    </source>
</evidence>
<feature type="domain" description="Beta-Casp" evidence="7">
    <location>
        <begin position="25"/>
        <end position="73"/>
    </location>
</feature>
<keyword evidence="4" id="KW-0378">Hydrolase</keyword>
<dbReference type="PANTHER" id="PTHR11203:SF11">
    <property type="entry name" value="CLEAVAGE AND POLYADENYLATION SPECIFICITY FACTOR SUBUNIT 3"/>
    <property type="match status" value="1"/>
</dbReference>
<dbReference type="InterPro" id="IPR011108">
    <property type="entry name" value="RMMBL"/>
</dbReference>
<evidence type="ECO:0000256" key="5">
    <source>
        <dbReference type="ARBA" id="ARBA00023242"/>
    </source>
</evidence>
<evidence type="ECO:0000259" key="6">
    <source>
        <dbReference type="Pfam" id="PF07521"/>
    </source>
</evidence>
<dbReference type="InterPro" id="IPR021718">
    <property type="entry name" value="CPSF73-100_C"/>
</dbReference>
<dbReference type="Pfam" id="PF07521">
    <property type="entry name" value="RMMBL"/>
    <property type="match status" value="1"/>
</dbReference>
<name>A0A7S4SE69_9STRA</name>
<evidence type="ECO:0000256" key="3">
    <source>
        <dbReference type="ARBA" id="ARBA00022722"/>
    </source>
</evidence>
<dbReference type="EMBL" id="HBNS01043404">
    <property type="protein sequence ID" value="CAE4642818.1"/>
    <property type="molecule type" value="Transcribed_RNA"/>
</dbReference>
<keyword evidence="2" id="KW-0507">mRNA processing</keyword>
<proteinExistence type="predicted"/>
<evidence type="ECO:0000256" key="1">
    <source>
        <dbReference type="ARBA" id="ARBA00004123"/>
    </source>
</evidence>
<evidence type="ECO:0000256" key="4">
    <source>
        <dbReference type="ARBA" id="ARBA00022801"/>
    </source>
</evidence>
<reference evidence="9" key="1">
    <citation type="submission" date="2021-01" db="EMBL/GenBank/DDBJ databases">
        <authorList>
            <person name="Corre E."/>
            <person name="Pelletier E."/>
            <person name="Niang G."/>
            <person name="Scheremetjew M."/>
            <person name="Finn R."/>
            <person name="Kale V."/>
            <person name="Holt S."/>
            <person name="Cochrane G."/>
            <person name="Meng A."/>
            <person name="Brown T."/>
            <person name="Cohen L."/>
        </authorList>
    </citation>
    <scope>NUCLEOTIDE SEQUENCE</scope>
    <source>
        <strain evidence="9">GSO104</strain>
    </source>
</reference>
<feature type="domain" description="Pre-mRNA 3'-end-processing endonuclease polyadenylation factor C-term" evidence="8">
    <location>
        <begin position="189"/>
        <end position="255"/>
    </location>
</feature>
<keyword evidence="5" id="KW-0539">Nucleus</keyword>
<dbReference type="AlphaFoldDB" id="A0A7S4SE69"/>
<dbReference type="GO" id="GO:0005847">
    <property type="term" value="C:mRNA cleavage and polyadenylation specificity factor complex"/>
    <property type="evidence" value="ECO:0007669"/>
    <property type="project" value="TreeGrafter"/>
</dbReference>
<dbReference type="InterPro" id="IPR036866">
    <property type="entry name" value="RibonucZ/Hydroxyglut_hydro"/>
</dbReference>
<gene>
    <name evidence="9" type="ORF">DBRI00130_LOCUS33706</name>
</gene>
<dbReference type="GO" id="GO:0006398">
    <property type="term" value="P:mRNA 3'-end processing by stem-loop binding and cleavage"/>
    <property type="evidence" value="ECO:0007669"/>
    <property type="project" value="TreeGrafter"/>
</dbReference>
<dbReference type="GO" id="GO:0003723">
    <property type="term" value="F:RNA binding"/>
    <property type="evidence" value="ECO:0007669"/>
    <property type="project" value="TreeGrafter"/>
</dbReference>
<dbReference type="InterPro" id="IPR050698">
    <property type="entry name" value="MBL"/>
</dbReference>
<dbReference type="GO" id="GO:0004521">
    <property type="term" value="F:RNA endonuclease activity"/>
    <property type="evidence" value="ECO:0007669"/>
    <property type="project" value="TreeGrafter"/>
</dbReference>
<evidence type="ECO:0000259" key="8">
    <source>
        <dbReference type="Pfam" id="PF11718"/>
    </source>
</evidence>
<protein>
    <recommendedName>
        <fullName evidence="10">Beta-Casp domain-containing protein</fullName>
    </recommendedName>
</protein>
<dbReference type="PANTHER" id="PTHR11203">
    <property type="entry name" value="CLEAVAGE AND POLYADENYLATION SPECIFICITY FACTOR FAMILY MEMBER"/>
    <property type="match status" value="1"/>
</dbReference>
<dbReference type="Gene3D" id="3.40.50.10890">
    <property type="match status" value="1"/>
</dbReference>